<sequence>MSMASAVRRPRFLVFCVLTVALLAASIGPLTAFASAATLQCDPANGAYVFVRTAGANGLGHVGWGYRLTCDGSYAFGSVENPTGKAHIDKGFDNGFWRGSGTEQEMLTAMRSHGYNAYKRITGSRSTLDTGPADVVAAASAGRGYDVIGNNCADNVWDVLHAYGVPDLPYLQLHPAPNNWYATLGHTANADWATSTTL</sequence>
<dbReference type="Proteomes" id="UP000590749">
    <property type="component" value="Unassembled WGS sequence"/>
</dbReference>
<evidence type="ECO:0000313" key="2">
    <source>
        <dbReference type="EMBL" id="MBB3097991.1"/>
    </source>
</evidence>
<protein>
    <recommendedName>
        <fullName evidence="4">DUF4105 domain-containing protein</fullName>
    </recommendedName>
</protein>
<evidence type="ECO:0008006" key="4">
    <source>
        <dbReference type="Google" id="ProtNLM"/>
    </source>
</evidence>
<keyword evidence="3" id="KW-1185">Reference proteome</keyword>
<dbReference type="EMBL" id="JACHXF010000013">
    <property type="protein sequence ID" value="MBB3097991.1"/>
    <property type="molecule type" value="Genomic_DNA"/>
</dbReference>
<accession>A0A7W5FGX0</accession>
<name>A0A7W5FGX0_9ACTN</name>
<organism evidence="2 3">
    <name type="scientific">Actinoplanes campanulatus</name>
    <dbReference type="NCBI Taxonomy" id="113559"/>
    <lineage>
        <taxon>Bacteria</taxon>
        <taxon>Bacillati</taxon>
        <taxon>Actinomycetota</taxon>
        <taxon>Actinomycetes</taxon>
        <taxon>Micromonosporales</taxon>
        <taxon>Micromonosporaceae</taxon>
        <taxon>Actinoplanes</taxon>
    </lineage>
</organism>
<reference evidence="2 3" key="1">
    <citation type="submission" date="2020-08" db="EMBL/GenBank/DDBJ databases">
        <title>Genomic Encyclopedia of Type Strains, Phase III (KMG-III): the genomes of soil and plant-associated and newly described type strains.</title>
        <authorList>
            <person name="Whitman W."/>
        </authorList>
    </citation>
    <scope>NUCLEOTIDE SEQUENCE [LARGE SCALE GENOMIC DNA]</scope>
    <source>
        <strain evidence="2 3">CECT 3287</strain>
    </source>
</reference>
<comment type="caution">
    <text evidence="2">The sequence shown here is derived from an EMBL/GenBank/DDBJ whole genome shotgun (WGS) entry which is preliminary data.</text>
</comment>
<dbReference type="AlphaFoldDB" id="A0A7W5FGX0"/>
<evidence type="ECO:0000256" key="1">
    <source>
        <dbReference type="SAM" id="SignalP"/>
    </source>
</evidence>
<feature type="signal peptide" evidence="1">
    <location>
        <begin position="1"/>
        <end position="36"/>
    </location>
</feature>
<keyword evidence="1" id="KW-0732">Signal</keyword>
<proteinExistence type="predicted"/>
<gene>
    <name evidence="2" type="ORF">FHR83_005676</name>
</gene>
<dbReference type="RefSeq" id="WP_183223649.1">
    <property type="nucleotide sequence ID" value="NZ_BMPW01000014.1"/>
</dbReference>
<feature type="chain" id="PRO_5039311567" description="DUF4105 domain-containing protein" evidence="1">
    <location>
        <begin position="37"/>
        <end position="198"/>
    </location>
</feature>
<evidence type="ECO:0000313" key="3">
    <source>
        <dbReference type="Proteomes" id="UP000590749"/>
    </source>
</evidence>